<accession>A0A1Z4MXF5</accession>
<feature type="transmembrane region" description="Helical" evidence="7">
    <location>
        <begin position="26"/>
        <end position="45"/>
    </location>
</feature>
<keyword evidence="5" id="KW-0902">Two-component regulatory system</keyword>
<dbReference type="Proteomes" id="UP000218785">
    <property type="component" value="Chromosome"/>
</dbReference>
<keyword evidence="3" id="KW-0597">Phosphoprotein</keyword>
<evidence type="ECO:0000256" key="5">
    <source>
        <dbReference type="ARBA" id="ARBA00023012"/>
    </source>
</evidence>
<dbReference type="SMART" id="SM00387">
    <property type="entry name" value="HATPase_c"/>
    <property type="match status" value="1"/>
</dbReference>
<keyword evidence="7" id="KW-1133">Transmembrane helix</keyword>
<dbReference type="InterPro" id="IPR003661">
    <property type="entry name" value="HisK_dim/P_dom"/>
</dbReference>
<dbReference type="RefSeq" id="WP_096575373.1">
    <property type="nucleotide sequence ID" value="NZ_CAWNJS010000001.1"/>
</dbReference>
<dbReference type="PRINTS" id="PR00344">
    <property type="entry name" value="BCTRLSENSOR"/>
</dbReference>
<evidence type="ECO:0000256" key="2">
    <source>
        <dbReference type="ARBA" id="ARBA00012438"/>
    </source>
</evidence>
<dbReference type="InterPro" id="IPR003594">
    <property type="entry name" value="HATPase_dom"/>
</dbReference>
<evidence type="ECO:0000256" key="6">
    <source>
        <dbReference type="SAM" id="Coils"/>
    </source>
</evidence>
<keyword evidence="6" id="KW-0175">Coiled coil</keyword>
<feature type="transmembrane region" description="Helical" evidence="7">
    <location>
        <begin position="209"/>
        <end position="228"/>
    </location>
</feature>
<comment type="catalytic activity">
    <reaction evidence="1">
        <text>ATP + protein L-histidine = ADP + protein N-phospho-L-histidine.</text>
        <dbReference type="EC" id="2.7.13.3"/>
    </reaction>
</comment>
<evidence type="ECO:0000313" key="10">
    <source>
        <dbReference type="Proteomes" id="UP000218785"/>
    </source>
</evidence>
<dbReference type="Gene3D" id="1.10.287.130">
    <property type="match status" value="1"/>
</dbReference>
<dbReference type="SMART" id="SM00388">
    <property type="entry name" value="HisKA"/>
    <property type="match status" value="1"/>
</dbReference>
<dbReference type="InterPro" id="IPR005467">
    <property type="entry name" value="His_kinase_dom"/>
</dbReference>
<protein>
    <recommendedName>
        <fullName evidence="2">histidine kinase</fullName>
        <ecNumber evidence="2">2.7.13.3</ecNumber>
    </recommendedName>
</protein>
<dbReference type="SUPFAM" id="SSF47384">
    <property type="entry name" value="Homodimeric domain of signal transducing histidine kinase"/>
    <property type="match status" value="1"/>
</dbReference>
<dbReference type="PROSITE" id="PS50109">
    <property type="entry name" value="HIS_KIN"/>
    <property type="match status" value="1"/>
</dbReference>
<feature type="coiled-coil region" evidence="6">
    <location>
        <begin position="232"/>
        <end position="276"/>
    </location>
</feature>
<dbReference type="SUPFAM" id="SSF55874">
    <property type="entry name" value="ATPase domain of HSP90 chaperone/DNA topoisomerase II/histidine kinase"/>
    <property type="match status" value="1"/>
</dbReference>
<proteinExistence type="predicted"/>
<keyword evidence="10" id="KW-1185">Reference proteome</keyword>
<organism evidence="9 10">
    <name type="scientific">Tolypothrix tenuis PCC 7101</name>
    <dbReference type="NCBI Taxonomy" id="231146"/>
    <lineage>
        <taxon>Bacteria</taxon>
        <taxon>Bacillati</taxon>
        <taxon>Cyanobacteriota</taxon>
        <taxon>Cyanophyceae</taxon>
        <taxon>Nostocales</taxon>
        <taxon>Tolypothrichaceae</taxon>
        <taxon>Tolypothrix</taxon>
    </lineage>
</organism>
<feature type="domain" description="Histidine kinase" evidence="8">
    <location>
        <begin position="292"/>
        <end position="550"/>
    </location>
</feature>
<dbReference type="PANTHER" id="PTHR43065:SF50">
    <property type="entry name" value="HISTIDINE KINASE"/>
    <property type="match status" value="1"/>
</dbReference>
<dbReference type="KEGG" id="ttq:NIES37_21120"/>
<dbReference type="EC" id="2.7.13.3" evidence="2"/>
<keyword evidence="7" id="KW-0472">Membrane</keyword>
<gene>
    <name evidence="9" type="ORF">NIES37_21120</name>
</gene>
<dbReference type="InterPro" id="IPR036097">
    <property type="entry name" value="HisK_dim/P_sf"/>
</dbReference>
<dbReference type="PANTHER" id="PTHR43065">
    <property type="entry name" value="SENSOR HISTIDINE KINASE"/>
    <property type="match status" value="1"/>
</dbReference>
<dbReference type="EMBL" id="AP018248">
    <property type="protein sequence ID" value="BAY98164.1"/>
    <property type="molecule type" value="Genomic_DNA"/>
</dbReference>
<name>A0A1Z4MXF5_9CYAN</name>
<evidence type="ECO:0000259" key="8">
    <source>
        <dbReference type="PROSITE" id="PS50109"/>
    </source>
</evidence>
<dbReference type="GO" id="GO:0000155">
    <property type="term" value="F:phosphorelay sensor kinase activity"/>
    <property type="evidence" value="ECO:0007669"/>
    <property type="project" value="InterPro"/>
</dbReference>
<dbReference type="InterPro" id="IPR036890">
    <property type="entry name" value="HATPase_C_sf"/>
</dbReference>
<keyword evidence="4 9" id="KW-0418">Kinase</keyword>
<keyword evidence="7" id="KW-0812">Transmembrane</keyword>
<evidence type="ECO:0000256" key="1">
    <source>
        <dbReference type="ARBA" id="ARBA00000085"/>
    </source>
</evidence>
<dbReference type="CDD" id="cd00082">
    <property type="entry name" value="HisKA"/>
    <property type="match status" value="1"/>
</dbReference>
<reference evidence="9 10" key="1">
    <citation type="submission" date="2017-06" db="EMBL/GenBank/DDBJ databases">
        <title>Genome sequencing of cyanobaciteial culture collection at National Institute for Environmental Studies (NIES).</title>
        <authorList>
            <person name="Hirose Y."/>
            <person name="Shimura Y."/>
            <person name="Fujisawa T."/>
            <person name="Nakamura Y."/>
            <person name="Kawachi M."/>
        </authorList>
    </citation>
    <scope>NUCLEOTIDE SEQUENCE [LARGE SCALE GENOMIC DNA]</scope>
    <source>
        <strain evidence="9 10">NIES-37</strain>
    </source>
</reference>
<dbReference type="AlphaFoldDB" id="A0A1Z4MXF5"/>
<evidence type="ECO:0000313" key="9">
    <source>
        <dbReference type="EMBL" id="BAY98164.1"/>
    </source>
</evidence>
<keyword evidence="4 9" id="KW-0808">Transferase</keyword>
<evidence type="ECO:0000256" key="4">
    <source>
        <dbReference type="ARBA" id="ARBA00022777"/>
    </source>
</evidence>
<evidence type="ECO:0000256" key="3">
    <source>
        <dbReference type="ARBA" id="ARBA00022553"/>
    </source>
</evidence>
<dbReference type="Gene3D" id="3.30.565.10">
    <property type="entry name" value="Histidine kinase-like ATPase, C-terminal domain"/>
    <property type="match status" value="1"/>
</dbReference>
<evidence type="ECO:0000256" key="7">
    <source>
        <dbReference type="SAM" id="Phobius"/>
    </source>
</evidence>
<dbReference type="Pfam" id="PF02518">
    <property type="entry name" value="HATPase_c"/>
    <property type="match status" value="1"/>
</dbReference>
<sequence>MQRFAIFLQKRFPTFVQWLSIAKWQYVYYALATFDLLTISSSLYLNHKIMDIYTQSIEVNHEWAARLETYSELGQLLAEVNAPGNDVFDSQDVNLESRRLESAQDIFHRKFNLVRQELQTQVEPAQSTHLLQELDAVQTATTEMVAEAKLIFSYFRQNQPEMAGKRMATMDRKYHQVNKALATFRGNVSQIQQQLLQQQQIAASVFRHYEVAIAAAMFFIVGGITLYGHKLAQKMKSDALEKEKSITELQQAKTLLQQQTQELQLTLDNLQKAQLQLVQSEKMSSLGELVAGVAHEINNPVNFIHGNLAHLHEYSHNLLTFIRLYQKFYPKAPPEIQAEAEDIDLDFLQKDLIKLLDSMQLGTDRIRRIVLSLRNFSRMDEADFKTVDVHEGIDSTLLILQHRLKAQSNYPAIEIIKDYGSLPPVECYAGQLNQVFMNILSNAIDALEENNVKRTAAEIQAQPSQIKIRTSTINAQWVEIAIADNGVGIAEHIQQRIFDPFFTTKPVGKGTGMGMSISYQIITEKHGGKLQCFSTIGQGTEFVIQIPIQQKVREAVSLSSKIQN</sequence>
<dbReference type="InterPro" id="IPR004358">
    <property type="entry name" value="Sig_transdc_His_kin-like_C"/>
</dbReference>